<dbReference type="Pfam" id="PF13578">
    <property type="entry name" value="Methyltransf_24"/>
    <property type="match status" value="1"/>
</dbReference>
<dbReference type="EMBL" id="FPCA01000001">
    <property type="protein sequence ID" value="SFU45405.1"/>
    <property type="molecule type" value="Genomic_DNA"/>
</dbReference>
<sequence length="261" mass="30479">MFPLRQAVDYLLYRMRAFKLHGVHSPFVFDLFHNVLHHTGHFPAYNHVEALRDALLQDERELQVTDFGAGSKISKHKTRKVKDIARTSAKPAKYGQLLFRLVNHFQPQIIFELGTSLGLTTSYLAEARKKGHIYSFEGCPNITRAAQKNFQQLGLQNIQVIEGNLDETLQQQLKQVTQLDFAFLDGNHRYEPTISYFESCLTKSHEQTVLVLDDIYWSAEMKQAWQEIKRHPQVQQTIDLYFVGLVFFRKQQPKENFTLYF</sequence>
<evidence type="ECO:0000313" key="2">
    <source>
        <dbReference type="Proteomes" id="UP000182491"/>
    </source>
</evidence>
<protein>
    <submittedName>
        <fullName evidence="1">Methyltransferase domain-containing protein</fullName>
    </submittedName>
</protein>
<dbReference type="PANTHER" id="PTHR43836">
    <property type="entry name" value="CATECHOL O-METHYLTRANSFERASE 1-RELATED"/>
    <property type="match status" value="1"/>
</dbReference>
<organism evidence="1 2">
    <name type="scientific">Pontibacter akesuensis</name>
    <dbReference type="NCBI Taxonomy" id="388950"/>
    <lineage>
        <taxon>Bacteria</taxon>
        <taxon>Pseudomonadati</taxon>
        <taxon>Bacteroidota</taxon>
        <taxon>Cytophagia</taxon>
        <taxon>Cytophagales</taxon>
        <taxon>Hymenobacteraceae</taxon>
        <taxon>Pontibacter</taxon>
    </lineage>
</organism>
<reference evidence="2" key="1">
    <citation type="submission" date="2016-10" db="EMBL/GenBank/DDBJ databases">
        <authorList>
            <person name="Varghese N."/>
        </authorList>
    </citation>
    <scope>NUCLEOTIDE SEQUENCE [LARGE SCALE GENOMIC DNA]</scope>
    <source>
        <strain evidence="2">DSM 18820</strain>
    </source>
</reference>
<keyword evidence="2" id="KW-1185">Reference proteome</keyword>
<dbReference type="AlphaFoldDB" id="A0A1I7GAD5"/>
<dbReference type="InterPro" id="IPR029063">
    <property type="entry name" value="SAM-dependent_MTases_sf"/>
</dbReference>
<dbReference type="Gene3D" id="3.40.50.150">
    <property type="entry name" value="Vaccinia Virus protein VP39"/>
    <property type="match status" value="1"/>
</dbReference>
<dbReference type="GO" id="GO:0032259">
    <property type="term" value="P:methylation"/>
    <property type="evidence" value="ECO:0007669"/>
    <property type="project" value="UniProtKB-KW"/>
</dbReference>
<dbReference type="STRING" id="388950.GCA_001611675_03999"/>
<name>A0A1I7GAD5_9BACT</name>
<dbReference type="CDD" id="cd02440">
    <property type="entry name" value="AdoMet_MTases"/>
    <property type="match status" value="1"/>
</dbReference>
<keyword evidence="1" id="KW-0808">Transferase</keyword>
<dbReference type="PANTHER" id="PTHR43836:SF2">
    <property type="entry name" value="CATECHOL O-METHYLTRANSFERASE 1-RELATED"/>
    <property type="match status" value="1"/>
</dbReference>
<dbReference type="Proteomes" id="UP000182491">
    <property type="component" value="Unassembled WGS sequence"/>
</dbReference>
<proteinExistence type="predicted"/>
<dbReference type="GO" id="GO:0008171">
    <property type="term" value="F:O-methyltransferase activity"/>
    <property type="evidence" value="ECO:0007669"/>
    <property type="project" value="TreeGrafter"/>
</dbReference>
<gene>
    <name evidence="1" type="ORF">SAMN04487941_0864</name>
</gene>
<keyword evidence="1" id="KW-0489">Methyltransferase</keyword>
<evidence type="ECO:0000313" key="1">
    <source>
        <dbReference type="EMBL" id="SFU45405.1"/>
    </source>
</evidence>
<accession>A0A1I7GAD5</accession>
<dbReference type="SUPFAM" id="SSF53335">
    <property type="entry name" value="S-adenosyl-L-methionine-dependent methyltransferases"/>
    <property type="match status" value="1"/>
</dbReference>